<dbReference type="InterPro" id="IPR004250">
    <property type="entry name" value="Somatostatin"/>
</dbReference>
<keyword evidence="8" id="KW-0812">Transmembrane</keyword>
<dbReference type="AlphaFoldDB" id="A0A8B9GWH4"/>
<sequence>MFCKNTENYHLTVSVKKAVCSVFVLTSKYIFLLFSCKDISRMLMLKLLSELEVAGENEVLSGADVRNDVVRQLPFSQRERKTGCRNFFWKTFTSC</sequence>
<dbReference type="OrthoDB" id="9948948at2759"/>
<organism evidence="10 11">
    <name type="scientific">Astyanax mexicanus</name>
    <name type="common">Blind cave fish</name>
    <name type="synonym">Astyanax fasciatus mexicanus</name>
    <dbReference type="NCBI Taxonomy" id="7994"/>
    <lineage>
        <taxon>Eukaryota</taxon>
        <taxon>Metazoa</taxon>
        <taxon>Chordata</taxon>
        <taxon>Craniata</taxon>
        <taxon>Vertebrata</taxon>
        <taxon>Euteleostomi</taxon>
        <taxon>Actinopterygii</taxon>
        <taxon>Neopterygii</taxon>
        <taxon>Teleostei</taxon>
        <taxon>Ostariophysi</taxon>
        <taxon>Characiformes</taxon>
        <taxon>Characoidei</taxon>
        <taxon>Acestrorhamphidae</taxon>
        <taxon>Acestrorhamphinae</taxon>
        <taxon>Astyanax</taxon>
    </lineage>
</organism>
<evidence type="ECO:0000256" key="7">
    <source>
        <dbReference type="ARBA" id="ARBA00023157"/>
    </source>
</evidence>
<dbReference type="GO" id="GO:0005615">
    <property type="term" value="C:extracellular space"/>
    <property type="evidence" value="ECO:0007669"/>
    <property type="project" value="TreeGrafter"/>
</dbReference>
<comment type="function">
    <text evidence="1">Somatostatin inhibits the release of somatotropin.</text>
</comment>
<evidence type="ECO:0000256" key="2">
    <source>
        <dbReference type="ARBA" id="ARBA00004613"/>
    </source>
</evidence>
<evidence type="ECO:0000256" key="3">
    <source>
        <dbReference type="ARBA" id="ARBA00008327"/>
    </source>
</evidence>
<accession>A0A8B9GWH4</accession>
<dbReference type="PANTHER" id="PTHR10558">
    <property type="entry name" value="SOMATOSTATIN"/>
    <property type="match status" value="1"/>
</dbReference>
<keyword evidence="8" id="KW-1133">Transmembrane helix</keyword>
<comment type="subcellular location">
    <subcellularLocation>
        <location evidence="2">Secreted</location>
    </subcellularLocation>
</comment>
<keyword evidence="7" id="KW-1015">Disulfide bond</keyword>
<feature type="domain" description="Somatostatin/Cortistatin C-terminal" evidence="9">
    <location>
        <begin position="78"/>
        <end position="95"/>
    </location>
</feature>
<reference evidence="10" key="1">
    <citation type="submission" date="2025-08" db="UniProtKB">
        <authorList>
            <consortium name="Ensembl"/>
        </authorList>
    </citation>
    <scope>IDENTIFICATION</scope>
</reference>
<evidence type="ECO:0000256" key="6">
    <source>
        <dbReference type="ARBA" id="ARBA00022702"/>
    </source>
</evidence>
<dbReference type="Ensembl" id="ENSAMXT00005003047.1">
    <property type="protein sequence ID" value="ENSAMXP00005002699.1"/>
    <property type="gene ID" value="ENSAMXG00005001610.1"/>
</dbReference>
<evidence type="ECO:0000256" key="5">
    <source>
        <dbReference type="ARBA" id="ARBA00022685"/>
    </source>
</evidence>
<dbReference type="GO" id="GO:0030334">
    <property type="term" value="P:regulation of cell migration"/>
    <property type="evidence" value="ECO:0007669"/>
    <property type="project" value="TreeGrafter"/>
</dbReference>
<dbReference type="InterPro" id="IPR018142">
    <property type="entry name" value="Somatostatin/Cortistatin_C"/>
</dbReference>
<dbReference type="Pfam" id="PF03002">
    <property type="entry name" value="Somatostatin"/>
    <property type="match status" value="1"/>
</dbReference>
<evidence type="ECO:0000256" key="8">
    <source>
        <dbReference type="SAM" id="Phobius"/>
    </source>
</evidence>
<protein>
    <recommendedName>
        <fullName evidence="9">Somatostatin/Cortistatin C-terminal domain-containing protein</fullName>
    </recommendedName>
</protein>
<evidence type="ECO:0000313" key="10">
    <source>
        <dbReference type="Ensembl" id="ENSAMXP00005002699.1"/>
    </source>
</evidence>
<keyword evidence="6" id="KW-0372">Hormone</keyword>
<keyword evidence="8" id="KW-0472">Membrane</keyword>
<keyword evidence="4" id="KW-0964">Secreted</keyword>
<name>A0A8B9GWH4_ASTMX</name>
<evidence type="ECO:0000256" key="1">
    <source>
        <dbReference type="ARBA" id="ARBA00003524"/>
    </source>
</evidence>
<proteinExistence type="inferred from homology"/>
<keyword evidence="5" id="KW-0165">Cleavage on pair of basic residues</keyword>
<evidence type="ECO:0000256" key="4">
    <source>
        <dbReference type="ARBA" id="ARBA00022525"/>
    </source>
</evidence>
<feature type="transmembrane region" description="Helical" evidence="8">
    <location>
        <begin position="15"/>
        <end position="36"/>
    </location>
</feature>
<evidence type="ECO:0000313" key="11">
    <source>
        <dbReference type="Proteomes" id="UP000694621"/>
    </source>
</evidence>
<comment type="similarity">
    <text evidence="3">Belongs to the somatostatin family.</text>
</comment>
<evidence type="ECO:0000259" key="9">
    <source>
        <dbReference type="Pfam" id="PF03002"/>
    </source>
</evidence>
<dbReference type="Proteomes" id="UP000694621">
    <property type="component" value="Unplaced"/>
</dbReference>
<dbReference type="PANTHER" id="PTHR10558:SF2">
    <property type="entry name" value="SOMATOSTATIN"/>
    <property type="match status" value="1"/>
</dbReference>
<dbReference type="GO" id="GO:0005179">
    <property type="term" value="F:hormone activity"/>
    <property type="evidence" value="ECO:0007669"/>
    <property type="project" value="UniProtKB-KW"/>
</dbReference>